<comment type="subcellular location">
    <subcellularLocation>
        <location evidence="2">Cytoplasm</location>
    </subcellularLocation>
    <subcellularLocation>
        <location evidence="1">Nucleus</location>
    </subcellularLocation>
</comment>
<sequence length="271" mass="30046">MRVTAAAPAARRYLTYRVSCAPSFRTSSFTQSHPLLPLNSSSSSSQSKFQSCTTPIIVRLFNTSSPTMSSSSFFDAVKARRTYYQLSHESTIPDSKIIELVQDTVKHTPSSFNSQSARVVVLLGDEHTKLWEEIVKPAVKAVAPAEAWAASEQRLNGFKAGYGTVLFYEDPADVAKLQETFPLYADKFPQWSEHTSAMHQYILWTALEAEGLGANLQHYNPLIDQQIASTYNVDPKWSLKAQLVFGKPAGQPGEKTFKPIDERVAVHGAKN</sequence>
<dbReference type="InterPro" id="IPR033877">
    <property type="entry name" value="Frm2/Hbn1"/>
</dbReference>
<dbReference type="FunFam" id="3.40.109.10:FF:000001">
    <property type="entry name" value="Nitroreductase family"/>
    <property type="match status" value="1"/>
</dbReference>
<accession>A0A0D1ZPB3</accession>
<evidence type="ECO:0000313" key="8">
    <source>
        <dbReference type="EMBL" id="KIV95814.1"/>
    </source>
</evidence>
<protein>
    <recommendedName>
        <fullName evidence="7">Nitroreductase domain-containing protein</fullName>
    </recommendedName>
</protein>
<dbReference type="STRING" id="212818.A0A0D1ZPB3"/>
<evidence type="ECO:0000256" key="6">
    <source>
        <dbReference type="ARBA" id="ARBA00023242"/>
    </source>
</evidence>
<dbReference type="InterPro" id="IPR000415">
    <property type="entry name" value="Nitroreductase-like"/>
</dbReference>
<evidence type="ECO:0000256" key="3">
    <source>
        <dbReference type="ARBA" id="ARBA00007118"/>
    </source>
</evidence>
<dbReference type="Gene3D" id="3.40.109.10">
    <property type="entry name" value="NADH Oxidase"/>
    <property type="match status" value="1"/>
</dbReference>
<feature type="domain" description="Nitroreductase" evidence="7">
    <location>
        <begin position="77"/>
        <end position="247"/>
    </location>
</feature>
<name>A0A0D1ZPB3_EXOME</name>
<keyword evidence="4" id="KW-0963">Cytoplasm</keyword>
<dbReference type="Proteomes" id="UP000054302">
    <property type="component" value="Unassembled WGS sequence"/>
</dbReference>
<dbReference type="Pfam" id="PF00881">
    <property type="entry name" value="Nitroreductase"/>
    <property type="match status" value="1"/>
</dbReference>
<dbReference type="GO" id="GO:0005737">
    <property type="term" value="C:cytoplasm"/>
    <property type="evidence" value="ECO:0007669"/>
    <property type="project" value="UniProtKB-SubCell"/>
</dbReference>
<keyword evidence="6" id="KW-0539">Nucleus</keyword>
<keyword evidence="5" id="KW-0560">Oxidoreductase</keyword>
<gene>
    <name evidence="8" type="ORF">PV10_03420</name>
</gene>
<organism evidence="8 9">
    <name type="scientific">Exophiala mesophila</name>
    <name type="common">Black yeast-like fungus</name>
    <dbReference type="NCBI Taxonomy" id="212818"/>
    <lineage>
        <taxon>Eukaryota</taxon>
        <taxon>Fungi</taxon>
        <taxon>Dikarya</taxon>
        <taxon>Ascomycota</taxon>
        <taxon>Pezizomycotina</taxon>
        <taxon>Eurotiomycetes</taxon>
        <taxon>Chaetothyriomycetidae</taxon>
        <taxon>Chaetothyriales</taxon>
        <taxon>Herpotrichiellaceae</taxon>
        <taxon>Exophiala</taxon>
    </lineage>
</organism>
<dbReference type="HOGENOM" id="CLU_073125_0_0_1"/>
<evidence type="ECO:0000256" key="2">
    <source>
        <dbReference type="ARBA" id="ARBA00004496"/>
    </source>
</evidence>
<dbReference type="GO" id="GO:0016491">
    <property type="term" value="F:oxidoreductase activity"/>
    <property type="evidence" value="ECO:0007669"/>
    <property type="project" value="UniProtKB-KW"/>
</dbReference>
<evidence type="ECO:0000256" key="5">
    <source>
        <dbReference type="ARBA" id="ARBA00023002"/>
    </source>
</evidence>
<dbReference type="GeneID" id="27321265"/>
<dbReference type="SUPFAM" id="SSF55469">
    <property type="entry name" value="FMN-dependent nitroreductase-like"/>
    <property type="match status" value="1"/>
</dbReference>
<dbReference type="CDD" id="cd02140">
    <property type="entry name" value="Frm2-like"/>
    <property type="match status" value="1"/>
</dbReference>
<dbReference type="OrthoDB" id="4160862at2759"/>
<comment type="similarity">
    <text evidence="3">Belongs to the nitroreductase family.</text>
</comment>
<dbReference type="InterPro" id="IPR029479">
    <property type="entry name" value="Nitroreductase"/>
</dbReference>
<evidence type="ECO:0000256" key="1">
    <source>
        <dbReference type="ARBA" id="ARBA00004123"/>
    </source>
</evidence>
<dbReference type="VEuPathDB" id="FungiDB:PV10_03420"/>
<dbReference type="GO" id="GO:0034599">
    <property type="term" value="P:cellular response to oxidative stress"/>
    <property type="evidence" value="ECO:0007669"/>
    <property type="project" value="InterPro"/>
</dbReference>
<dbReference type="GO" id="GO:0005634">
    <property type="term" value="C:nucleus"/>
    <property type="evidence" value="ECO:0007669"/>
    <property type="project" value="UniProtKB-SubCell"/>
</dbReference>
<evidence type="ECO:0000259" key="7">
    <source>
        <dbReference type="Pfam" id="PF00881"/>
    </source>
</evidence>
<evidence type="ECO:0000313" key="9">
    <source>
        <dbReference type="Proteomes" id="UP000054302"/>
    </source>
</evidence>
<dbReference type="EMBL" id="KN847521">
    <property type="protein sequence ID" value="KIV95814.1"/>
    <property type="molecule type" value="Genomic_DNA"/>
</dbReference>
<reference evidence="8 9" key="1">
    <citation type="submission" date="2015-01" db="EMBL/GenBank/DDBJ databases">
        <title>The Genome Sequence of Exophiala mesophila CBS40295.</title>
        <authorList>
            <consortium name="The Broad Institute Genomics Platform"/>
            <person name="Cuomo C."/>
            <person name="de Hoog S."/>
            <person name="Gorbushina A."/>
            <person name="Stielow B."/>
            <person name="Teixiera M."/>
            <person name="Abouelleil A."/>
            <person name="Chapman S.B."/>
            <person name="Priest M."/>
            <person name="Young S.K."/>
            <person name="Wortman J."/>
            <person name="Nusbaum C."/>
            <person name="Birren B."/>
        </authorList>
    </citation>
    <scope>NUCLEOTIDE SEQUENCE [LARGE SCALE GENOMIC DNA]</scope>
    <source>
        <strain evidence="8 9">CBS 40295</strain>
    </source>
</reference>
<evidence type="ECO:0000256" key="4">
    <source>
        <dbReference type="ARBA" id="ARBA00022490"/>
    </source>
</evidence>
<dbReference type="RefSeq" id="XP_016227388.1">
    <property type="nucleotide sequence ID" value="XM_016367870.1"/>
</dbReference>
<dbReference type="OMA" id="ANRRSYY"/>
<proteinExistence type="inferred from homology"/>
<keyword evidence="9" id="KW-1185">Reference proteome</keyword>
<dbReference type="PANTHER" id="PTHR43035:SF1">
    <property type="entry name" value="FATTY ACID REPRESSION MUTANT PROTEIN 2-RELATED"/>
    <property type="match status" value="1"/>
</dbReference>
<dbReference type="AlphaFoldDB" id="A0A0D1ZPB3"/>
<dbReference type="PANTHER" id="PTHR43035">
    <property type="entry name" value="FATTY ACID REPRESSION MUTANT PROTEIN 2-RELATED"/>
    <property type="match status" value="1"/>
</dbReference>